<dbReference type="CAZy" id="GT2">
    <property type="family name" value="Glycosyltransferase Family 2"/>
</dbReference>
<feature type="transmembrane region" description="Helical" evidence="9">
    <location>
        <begin position="528"/>
        <end position="556"/>
    </location>
</feature>
<feature type="region of interest" description="Disordered" evidence="8">
    <location>
        <begin position="923"/>
        <end position="943"/>
    </location>
</feature>
<feature type="transmembrane region" description="Helical" evidence="9">
    <location>
        <begin position="837"/>
        <end position="858"/>
    </location>
</feature>
<protein>
    <submittedName>
        <fullName evidence="13">Glycosyl transferase family 2</fullName>
    </submittedName>
</protein>
<feature type="domain" description="Glycosyltransferase 2-like" evidence="10">
    <location>
        <begin position="86"/>
        <end position="252"/>
    </location>
</feature>
<comment type="subcellular location">
    <subcellularLocation>
        <location evidence="1">Cell membrane</location>
        <topology evidence="1">Multi-pass membrane protein</topology>
    </subcellularLocation>
</comment>
<feature type="transmembrane region" description="Helical" evidence="9">
    <location>
        <begin position="661"/>
        <end position="682"/>
    </location>
</feature>
<evidence type="ECO:0000256" key="6">
    <source>
        <dbReference type="ARBA" id="ARBA00022989"/>
    </source>
</evidence>
<organism evidence="13 14">
    <name type="scientific">Pseudofrankia inefficax (strain DSM 45817 / CECT 9037 / DDB 130130 / EuI1c)</name>
    <name type="common">Frankia inefficax</name>
    <dbReference type="NCBI Taxonomy" id="298654"/>
    <lineage>
        <taxon>Bacteria</taxon>
        <taxon>Bacillati</taxon>
        <taxon>Actinomycetota</taxon>
        <taxon>Actinomycetes</taxon>
        <taxon>Frankiales</taxon>
        <taxon>Frankiaceae</taxon>
        <taxon>Pseudofrankia</taxon>
    </lineage>
</organism>
<evidence type="ECO:0000256" key="9">
    <source>
        <dbReference type="SAM" id="Phobius"/>
    </source>
</evidence>
<feature type="compositionally biased region" description="Gly residues" evidence="8">
    <location>
        <begin position="1029"/>
        <end position="1111"/>
    </location>
</feature>
<dbReference type="HOGENOM" id="CLU_007261_1_0_11"/>
<gene>
    <name evidence="13" type="ordered locus">FraEuI1c_6782</name>
</gene>
<dbReference type="GO" id="GO:0009103">
    <property type="term" value="P:lipopolysaccharide biosynthetic process"/>
    <property type="evidence" value="ECO:0007669"/>
    <property type="project" value="UniProtKB-ARBA"/>
</dbReference>
<evidence type="ECO:0000256" key="4">
    <source>
        <dbReference type="ARBA" id="ARBA00022679"/>
    </source>
</evidence>
<dbReference type="EMBL" id="CP002299">
    <property type="protein sequence ID" value="ADP84751.1"/>
    <property type="molecule type" value="Genomic_DNA"/>
</dbReference>
<name>E3JCG2_PSEI1</name>
<feature type="region of interest" description="Disordered" evidence="8">
    <location>
        <begin position="329"/>
        <end position="379"/>
    </location>
</feature>
<keyword evidence="2" id="KW-1003">Cell membrane</keyword>
<dbReference type="InterPro" id="IPR001173">
    <property type="entry name" value="Glyco_trans_2-like"/>
</dbReference>
<dbReference type="GO" id="GO:0010041">
    <property type="term" value="P:response to iron(III) ion"/>
    <property type="evidence" value="ECO:0007669"/>
    <property type="project" value="TreeGrafter"/>
</dbReference>
<reference evidence="13 14" key="1">
    <citation type="submission" date="2010-10" db="EMBL/GenBank/DDBJ databases">
        <title>Complete sequence of Frankia sp. EuI1c.</title>
        <authorList>
            <consortium name="US DOE Joint Genome Institute"/>
            <person name="Lucas S."/>
            <person name="Copeland A."/>
            <person name="Lapidus A."/>
            <person name="Cheng J.-F."/>
            <person name="Bruce D."/>
            <person name="Goodwin L."/>
            <person name="Pitluck S."/>
            <person name="Chertkov O."/>
            <person name="Detter J.C."/>
            <person name="Han C."/>
            <person name="Tapia R."/>
            <person name="Land M."/>
            <person name="Hauser L."/>
            <person name="Jeffries C."/>
            <person name="Kyrpides N."/>
            <person name="Ivanova N."/>
            <person name="Mikhailova N."/>
            <person name="Beauchemin N."/>
            <person name="Sen A."/>
            <person name="Sur S.A."/>
            <person name="Gtari M."/>
            <person name="Wall L."/>
            <person name="Tisa L."/>
            <person name="Woyke T."/>
        </authorList>
    </citation>
    <scope>NUCLEOTIDE SEQUENCE [LARGE SCALE GENOMIC DNA]</scope>
    <source>
        <strain evidence="14">DSM 45817 / CECT 9037 / EuI1c</strain>
    </source>
</reference>
<feature type="compositionally biased region" description="Pro residues" evidence="8">
    <location>
        <begin position="42"/>
        <end position="51"/>
    </location>
</feature>
<evidence type="ECO:0000259" key="11">
    <source>
        <dbReference type="Pfam" id="PF13231"/>
    </source>
</evidence>
<keyword evidence="5 9" id="KW-0812">Transmembrane</keyword>
<evidence type="ECO:0000313" key="14">
    <source>
        <dbReference type="Proteomes" id="UP000002484"/>
    </source>
</evidence>
<feature type="region of interest" description="Disordered" evidence="8">
    <location>
        <begin position="423"/>
        <end position="445"/>
    </location>
</feature>
<feature type="region of interest" description="Disordered" evidence="8">
    <location>
        <begin position="21"/>
        <end position="69"/>
    </location>
</feature>
<feature type="compositionally biased region" description="Low complexity" evidence="8">
    <location>
        <begin position="25"/>
        <end position="41"/>
    </location>
</feature>
<evidence type="ECO:0000256" key="1">
    <source>
        <dbReference type="ARBA" id="ARBA00004651"/>
    </source>
</evidence>
<dbReference type="InterPro" id="IPR029044">
    <property type="entry name" value="Nucleotide-diphossugar_trans"/>
</dbReference>
<dbReference type="InterPro" id="IPR038731">
    <property type="entry name" value="RgtA/B/C-like"/>
</dbReference>
<dbReference type="eggNOG" id="COG1807">
    <property type="taxonomic scope" value="Bacteria"/>
</dbReference>
<dbReference type="Gene3D" id="3.90.550.10">
    <property type="entry name" value="Spore Coat Polysaccharide Biosynthesis Protein SpsA, Chain A"/>
    <property type="match status" value="1"/>
</dbReference>
<dbReference type="CDD" id="cd04188">
    <property type="entry name" value="DPG_synthase"/>
    <property type="match status" value="1"/>
</dbReference>
<keyword evidence="3" id="KW-0328">Glycosyltransferase</keyword>
<dbReference type="GO" id="GO:0016763">
    <property type="term" value="F:pentosyltransferase activity"/>
    <property type="evidence" value="ECO:0007669"/>
    <property type="project" value="TreeGrafter"/>
</dbReference>
<dbReference type="KEGG" id="fri:FraEuI1c_6782"/>
<dbReference type="AlphaFoldDB" id="E3JCG2"/>
<evidence type="ECO:0000256" key="3">
    <source>
        <dbReference type="ARBA" id="ARBA00022676"/>
    </source>
</evidence>
<evidence type="ECO:0000256" key="8">
    <source>
        <dbReference type="SAM" id="MobiDB-lite"/>
    </source>
</evidence>
<keyword evidence="6 9" id="KW-1133">Transmembrane helix</keyword>
<dbReference type="InterPro" id="IPR050297">
    <property type="entry name" value="LipidA_mod_glycosyltrf_83"/>
</dbReference>
<feature type="transmembrane region" description="Helical" evidence="9">
    <location>
        <begin position="568"/>
        <end position="586"/>
    </location>
</feature>
<proteinExistence type="predicted"/>
<dbReference type="InterPro" id="IPR056785">
    <property type="entry name" value="YkcA/B-like_C"/>
</dbReference>
<feature type="transmembrane region" description="Helical" evidence="9">
    <location>
        <begin position="864"/>
        <end position="882"/>
    </location>
</feature>
<dbReference type="eggNOG" id="COG1215">
    <property type="taxonomic scope" value="Bacteria"/>
</dbReference>
<dbReference type="Proteomes" id="UP000002484">
    <property type="component" value="Chromosome"/>
</dbReference>
<evidence type="ECO:0000256" key="2">
    <source>
        <dbReference type="ARBA" id="ARBA00022475"/>
    </source>
</evidence>
<dbReference type="GO" id="GO:0005886">
    <property type="term" value="C:plasma membrane"/>
    <property type="evidence" value="ECO:0007669"/>
    <property type="project" value="UniProtKB-SubCell"/>
</dbReference>
<keyword evidence="4 13" id="KW-0808">Transferase</keyword>
<dbReference type="InterPro" id="IPR035518">
    <property type="entry name" value="DPG_synthase"/>
</dbReference>
<feature type="domain" description="Putative mannosyltransferase YkcA/B-like C-terminal" evidence="12">
    <location>
        <begin position="1119"/>
        <end position="1210"/>
    </location>
</feature>
<dbReference type="Pfam" id="PF00535">
    <property type="entry name" value="Glycos_transf_2"/>
    <property type="match status" value="1"/>
</dbReference>
<feature type="transmembrane region" description="Helical" evidence="9">
    <location>
        <begin position="811"/>
        <end position="830"/>
    </location>
</feature>
<feature type="transmembrane region" description="Helical" evidence="9">
    <location>
        <begin position="616"/>
        <end position="649"/>
    </location>
</feature>
<feature type="transmembrane region" description="Helical" evidence="9">
    <location>
        <begin position="782"/>
        <end position="799"/>
    </location>
</feature>
<feature type="domain" description="Glycosyltransferase RgtA/B/C/D-like" evidence="11">
    <location>
        <begin position="517"/>
        <end position="671"/>
    </location>
</feature>
<evidence type="ECO:0000259" key="10">
    <source>
        <dbReference type="Pfam" id="PF00535"/>
    </source>
</evidence>
<dbReference type="STRING" id="298654.FraEuI1c_6782"/>
<feature type="transmembrane region" description="Helical" evidence="9">
    <location>
        <begin position="894"/>
        <end position="914"/>
    </location>
</feature>
<dbReference type="Pfam" id="PF13231">
    <property type="entry name" value="PMT_2"/>
    <property type="match status" value="1"/>
</dbReference>
<keyword evidence="14" id="KW-1185">Reference proteome</keyword>
<keyword evidence="7 9" id="KW-0472">Membrane</keyword>
<dbReference type="PANTHER" id="PTHR33908">
    <property type="entry name" value="MANNOSYLTRANSFERASE YKCB-RELATED"/>
    <property type="match status" value="1"/>
</dbReference>
<dbReference type="PANTHER" id="PTHR33908:SF3">
    <property type="entry name" value="UNDECAPRENYL PHOSPHATE-ALPHA-4-AMINO-4-DEOXY-L-ARABINOSE ARABINOSYL TRANSFERASE"/>
    <property type="match status" value="1"/>
</dbReference>
<dbReference type="SUPFAM" id="SSF53448">
    <property type="entry name" value="Nucleotide-diphospho-sugar transferases"/>
    <property type="match status" value="1"/>
</dbReference>
<sequence>MSGTPGVVPIPVPAWSLSVVPGTPVPTSAALPSAASSAPARTPGPPEPVPAQPTRLTPVEPDPAEPRPVEPQLVTARLSDRPAVEIVIPVHNEEADVGPSVRRLHAFLLDGFPFSFQITIVDNASTDRTWALAEELATRLPGVGATRLPAKGRGRALRAAWSTSRATVVAYMDVDLSTDLGALLPLVAPLISGHSDVAIGSRLAPGARVVRGPKRELISRCYNLLLRATLRTRFSDAQCGFKAVRADVAHRLLPYVEDTAWFFDTELLVLAERSGLRIHEVPVDWVDDPDSRVAIVPTALADLRGIARVARGLLTRRLPVRVLRAELARPPLPGRPRGADDGAVLVPSPSITGDRPMTTVPAADSGDRPDPADADPAAAAVQAVPAVPAIPSQPHGDGRAAAEPAVEMPAPTASGVLAPGEPVLAAGATTTPPPPGPGPAGWRSWPGRLVRGRPGDPSWVQPALLVLLAATAALYLWDLGASGYGNTFYAAAVQAGTLSWKAMFFGSLDSSNYITVDKPPASLWLMALSGRIFGFSSWSMLVPDALCGVASVGVLFAAVRRVAGPRAGLLAGLLCALTPVAALMFRFNNPDALLVLTMVVGGYCVTRAVERGSWRWILLAGVAVGFGFLTKMLQAFLVLPAFALVYLIAAPPAFLRRVGHVLLGGVGVVVGAGWWVATVELWPSGSRPFVGGSQNDSELGLAFGYNGFGRIFGGDGNRGGAPRGGAATSALRDALTRRAATGDLPGFPGGNGAPGRGGGGFGGFGGSAGIGRLFSQNFGAQISWLLPAALILLVGGLWATRRAARTDLARAGLVLWGGWLVGSGLVFSYMKGTIHEYYSIALAPSVGATVAIGALVLWRDREDLISRLFLAASFGVSGWWAYRLLGRIDWESWLRVPVLVAGVLAALLTLVAAGRPAAATVEVPDPADGSSPVLHGSASPPARRGSLPVLDRFATRGRTSAATVGIAALAGVGLLAGPTAYALDTAGTAHTGATPLAGPGNRGGGAPFAIGARAGGAAGGTGRDENRFGGQGFGGQGFGQGGLPGGFGGQAPGGGALPGGGANQGGGTNQGRGLIPGGGSADGSNPGGDRLGGGTRQNGGPFGGGFGGPDGGSSNAAVTTLLTEGAAGYRWVAAVANSQSAATLELSTGGKPVMAIGGFSGGDPAITLAEFQRDVATRKIHYFLGGGGFGGGLRGGGGSDSEISSWVQKNFTSVTIGGQTLYDLTKPTKPGAAA</sequence>
<evidence type="ECO:0000256" key="7">
    <source>
        <dbReference type="ARBA" id="ARBA00023136"/>
    </source>
</evidence>
<evidence type="ECO:0000256" key="5">
    <source>
        <dbReference type="ARBA" id="ARBA00022692"/>
    </source>
</evidence>
<evidence type="ECO:0000259" key="12">
    <source>
        <dbReference type="Pfam" id="PF24878"/>
    </source>
</evidence>
<dbReference type="InParanoid" id="E3JCG2"/>
<evidence type="ECO:0000313" key="13">
    <source>
        <dbReference type="EMBL" id="ADP84751.1"/>
    </source>
</evidence>
<dbReference type="Pfam" id="PF24878">
    <property type="entry name" value="YkcB_C"/>
    <property type="match status" value="1"/>
</dbReference>
<accession>E3JCG2</accession>
<feature type="region of interest" description="Disordered" evidence="8">
    <location>
        <begin position="1016"/>
        <end position="1111"/>
    </location>
</feature>